<dbReference type="Proteomes" id="UP000266178">
    <property type="component" value="Unassembled WGS sequence"/>
</dbReference>
<comment type="subcellular location">
    <subcellularLocation>
        <location evidence="1">Cell membrane</location>
        <topology evidence="1">Multi-pass membrane protein</topology>
    </subcellularLocation>
</comment>
<dbReference type="Pfam" id="PF06750">
    <property type="entry name" value="A24_N_bact"/>
    <property type="match status" value="1"/>
</dbReference>
<dbReference type="AlphaFoldDB" id="A0A399F7N7"/>
<dbReference type="GO" id="GO:0004190">
    <property type="term" value="F:aspartic-type endopeptidase activity"/>
    <property type="evidence" value="ECO:0007669"/>
    <property type="project" value="InterPro"/>
</dbReference>
<keyword evidence="11" id="KW-1185">Reference proteome</keyword>
<feature type="transmembrane region" description="Helical" evidence="7">
    <location>
        <begin position="291"/>
        <end position="308"/>
    </location>
</feature>
<comment type="similarity">
    <text evidence="2">Belongs to the peptidase A24 family.</text>
</comment>
<feature type="transmembrane region" description="Helical" evidence="7">
    <location>
        <begin position="100"/>
        <end position="118"/>
    </location>
</feature>
<organism evidence="10 11">
    <name type="scientific">Meiothermus granaticius NBRC 107808</name>
    <dbReference type="NCBI Taxonomy" id="1227551"/>
    <lineage>
        <taxon>Bacteria</taxon>
        <taxon>Thermotogati</taxon>
        <taxon>Deinococcota</taxon>
        <taxon>Deinococci</taxon>
        <taxon>Thermales</taxon>
        <taxon>Thermaceae</taxon>
        <taxon>Meiothermus</taxon>
    </lineage>
</organism>
<evidence type="ECO:0000256" key="1">
    <source>
        <dbReference type="ARBA" id="ARBA00004651"/>
    </source>
</evidence>
<dbReference type="Pfam" id="PF01478">
    <property type="entry name" value="Peptidase_A24"/>
    <property type="match status" value="2"/>
</dbReference>
<evidence type="ECO:0000313" key="10">
    <source>
        <dbReference type="EMBL" id="RIH91745.1"/>
    </source>
</evidence>
<sequence length="372" mass="39444">MTGLLALFAFVIGAVIGSFLNVVIYRLPAGLSVVWPRSRCPHCGHTLTPLELVPILSWVAQRGRCRNCQAPIAIRYPLVEALTGVLFAAAALLRPEFPGLLLIWGFIALLIALAFIDLDTYELPWGLNYGGLALGLLGARLLGYPQPFSQALDGALIGAGFLAMINAFGVLLMLRGRNNAWTPPWGYPQINLAAAVGSWLGPAAGLVAGFLNVAFNLRSPKPFRIPDALALGLAVLGPLVALLIPGWGLTPLSSLRAWLLSAGGLALAGGIYWWVQEWRHPSAQTDDGDEVVAMGFGDVILMGFLGAWLGVANLGVALLLAVVAGAVIGLVVRRMTGENKIPFGPYLALGGLVAFFFGQDLIAWYLGYIGAR</sequence>
<feature type="transmembrane region" description="Helical" evidence="7">
    <location>
        <begin position="344"/>
        <end position="366"/>
    </location>
</feature>
<keyword evidence="3" id="KW-1003">Cell membrane</keyword>
<comment type="caution">
    <text evidence="10">The sequence shown here is derived from an EMBL/GenBank/DDBJ whole genome shotgun (WGS) entry which is preliminary data.</text>
</comment>
<dbReference type="EMBL" id="QWLB01000033">
    <property type="protein sequence ID" value="RIH91745.1"/>
    <property type="molecule type" value="Genomic_DNA"/>
</dbReference>
<keyword evidence="4 7" id="KW-0812">Transmembrane</keyword>
<gene>
    <name evidence="10" type="primary">pppA</name>
    <name evidence="10" type="ORF">Mgrana_02321</name>
</gene>
<accession>A0A399F7N7</accession>
<dbReference type="GO" id="GO:0005886">
    <property type="term" value="C:plasma membrane"/>
    <property type="evidence" value="ECO:0007669"/>
    <property type="project" value="UniProtKB-SubCell"/>
</dbReference>
<feature type="domain" description="Prepilin peptidase A24 N-terminal" evidence="9">
    <location>
        <begin position="11"/>
        <end position="91"/>
    </location>
</feature>
<dbReference type="InterPro" id="IPR000045">
    <property type="entry name" value="Prepilin_IV_endopep_pep"/>
</dbReference>
<keyword evidence="5 7" id="KW-1133">Transmembrane helix</keyword>
<feature type="transmembrane region" description="Helical" evidence="7">
    <location>
        <begin position="124"/>
        <end position="143"/>
    </location>
</feature>
<evidence type="ECO:0000259" key="8">
    <source>
        <dbReference type="Pfam" id="PF01478"/>
    </source>
</evidence>
<evidence type="ECO:0000256" key="3">
    <source>
        <dbReference type="ARBA" id="ARBA00022475"/>
    </source>
</evidence>
<feature type="transmembrane region" description="Helical" evidence="7">
    <location>
        <begin position="229"/>
        <end position="249"/>
    </location>
</feature>
<feature type="transmembrane region" description="Helical" evidence="7">
    <location>
        <begin position="155"/>
        <end position="174"/>
    </location>
</feature>
<dbReference type="PANTHER" id="PTHR30487:SF0">
    <property type="entry name" value="PREPILIN LEADER PEPTIDASE_N-METHYLTRANSFERASE-RELATED"/>
    <property type="match status" value="1"/>
</dbReference>
<keyword evidence="6 7" id="KW-0472">Membrane</keyword>
<feature type="domain" description="Prepilin type IV endopeptidase peptidase" evidence="8">
    <location>
        <begin position="223"/>
        <end position="330"/>
    </location>
</feature>
<name>A0A399F7N7_9DEIN</name>
<evidence type="ECO:0000313" key="11">
    <source>
        <dbReference type="Proteomes" id="UP000266178"/>
    </source>
</evidence>
<dbReference type="GO" id="GO:0006465">
    <property type="term" value="P:signal peptide processing"/>
    <property type="evidence" value="ECO:0007669"/>
    <property type="project" value="TreeGrafter"/>
</dbReference>
<feature type="domain" description="Prepilin type IV endopeptidase peptidase" evidence="8">
    <location>
        <begin position="106"/>
        <end position="213"/>
    </location>
</feature>
<dbReference type="InterPro" id="IPR050882">
    <property type="entry name" value="Prepilin_peptidase/N-MTase"/>
</dbReference>
<feature type="transmembrane region" description="Helical" evidence="7">
    <location>
        <begin position="7"/>
        <end position="27"/>
    </location>
</feature>
<evidence type="ECO:0000256" key="6">
    <source>
        <dbReference type="ARBA" id="ARBA00023136"/>
    </source>
</evidence>
<feature type="transmembrane region" description="Helical" evidence="7">
    <location>
        <begin position="194"/>
        <end position="217"/>
    </location>
</feature>
<dbReference type="PANTHER" id="PTHR30487">
    <property type="entry name" value="TYPE 4 PREPILIN-LIKE PROTEINS LEADER PEPTIDE-PROCESSING ENZYME"/>
    <property type="match status" value="1"/>
</dbReference>
<dbReference type="OrthoDB" id="9789291at2"/>
<feature type="transmembrane region" description="Helical" evidence="7">
    <location>
        <begin position="74"/>
        <end position="93"/>
    </location>
</feature>
<protein>
    <submittedName>
        <fullName evidence="10">Leader peptidase PppA</fullName>
    </submittedName>
</protein>
<evidence type="ECO:0000256" key="4">
    <source>
        <dbReference type="ARBA" id="ARBA00022692"/>
    </source>
</evidence>
<dbReference type="RefSeq" id="WP_119357792.1">
    <property type="nucleotide sequence ID" value="NZ_BJXM01000021.1"/>
</dbReference>
<evidence type="ECO:0000256" key="7">
    <source>
        <dbReference type="SAM" id="Phobius"/>
    </source>
</evidence>
<evidence type="ECO:0000259" key="9">
    <source>
        <dbReference type="Pfam" id="PF06750"/>
    </source>
</evidence>
<feature type="transmembrane region" description="Helical" evidence="7">
    <location>
        <begin position="314"/>
        <end position="332"/>
    </location>
</feature>
<feature type="transmembrane region" description="Helical" evidence="7">
    <location>
        <begin position="255"/>
        <end position="275"/>
    </location>
</feature>
<evidence type="ECO:0000256" key="2">
    <source>
        <dbReference type="ARBA" id="ARBA00005801"/>
    </source>
</evidence>
<reference evidence="10 11" key="1">
    <citation type="submission" date="2018-08" db="EMBL/GenBank/DDBJ databases">
        <title>Meiothermus granaticius genome AF-68 sequencing project.</title>
        <authorList>
            <person name="Da Costa M.S."/>
            <person name="Albuquerque L."/>
            <person name="Raposo P."/>
            <person name="Froufe H.J.C."/>
            <person name="Barroso C.S."/>
            <person name="Egas C."/>
        </authorList>
    </citation>
    <scope>NUCLEOTIDE SEQUENCE [LARGE SCALE GENOMIC DNA]</scope>
    <source>
        <strain evidence="10 11">AF-68</strain>
    </source>
</reference>
<evidence type="ECO:0000256" key="5">
    <source>
        <dbReference type="ARBA" id="ARBA00022989"/>
    </source>
</evidence>
<dbReference type="InterPro" id="IPR010627">
    <property type="entry name" value="Prepilin_pept_A24_N"/>
</dbReference>
<proteinExistence type="inferred from homology"/>